<dbReference type="InterPro" id="IPR042175">
    <property type="entry name" value="Cell/Rod_MreC_2"/>
</dbReference>
<protein>
    <recommendedName>
        <fullName evidence="2 5">Cell shape-determining protein MreC</fullName>
    </recommendedName>
    <alternativeName>
        <fullName evidence="4 5">Cell shape protein MreC</fullName>
    </alternativeName>
</protein>
<reference evidence="7" key="1">
    <citation type="submission" date="2020-04" db="EMBL/GenBank/DDBJ databases">
        <title>Deep metagenomics examines the oral microbiome during advanced dental caries in children, revealing novel taxa and co-occurrences with host molecules.</title>
        <authorList>
            <person name="Baker J.L."/>
            <person name="Morton J.T."/>
            <person name="Dinis M."/>
            <person name="Alvarez R."/>
            <person name="Tran N.C."/>
            <person name="Knight R."/>
            <person name="Edlund A."/>
        </authorList>
    </citation>
    <scope>NUCLEOTIDE SEQUENCE</scope>
    <source>
        <strain evidence="7">JCVI_32_bin.14</strain>
    </source>
</reference>
<accession>A0A6L6TPB8</accession>
<comment type="caution">
    <text evidence="7">The sequence shown here is derived from an EMBL/GenBank/DDBJ whole genome shotgun (WGS) entry which is preliminary data.</text>
</comment>
<dbReference type="AlphaFoldDB" id="A0A6L6TPB8"/>
<evidence type="ECO:0000256" key="2">
    <source>
        <dbReference type="ARBA" id="ARBA00013855"/>
    </source>
</evidence>
<gene>
    <name evidence="7" type="primary">mreC</name>
    <name evidence="7" type="ORF">HXL70_01415</name>
</gene>
<evidence type="ECO:0000256" key="4">
    <source>
        <dbReference type="ARBA" id="ARBA00032089"/>
    </source>
</evidence>
<proteinExistence type="inferred from homology"/>
<comment type="similarity">
    <text evidence="1 5">Belongs to the MreC family.</text>
</comment>
<organism evidence="7 8">
    <name type="scientific">Dialister invisus</name>
    <dbReference type="NCBI Taxonomy" id="218538"/>
    <lineage>
        <taxon>Bacteria</taxon>
        <taxon>Bacillati</taxon>
        <taxon>Bacillota</taxon>
        <taxon>Negativicutes</taxon>
        <taxon>Veillonellales</taxon>
        <taxon>Veillonellaceae</taxon>
        <taxon>Dialister</taxon>
    </lineage>
</organism>
<dbReference type="Pfam" id="PF04085">
    <property type="entry name" value="MreC"/>
    <property type="match status" value="1"/>
</dbReference>
<dbReference type="GO" id="GO:0008360">
    <property type="term" value="P:regulation of cell shape"/>
    <property type="evidence" value="ECO:0007669"/>
    <property type="project" value="UniProtKB-KW"/>
</dbReference>
<evidence type="ECO:0000259" key="6">
    <source>
        <dbReference type="Pfam" id="PF04085"/>
    </source>
</evidence>
<evidence type="ECO:0000256" key="3">
    <source>
        <dbReference type="ARBA" id="ARBA00022960"/>
    </source>
</evidence>
<dbReference type="RefSeq" id="WP_022026853.1">
    <property type="nucleotide sequence ID" value="NZ_CAJPSS010000002.1"/>
</dbReference>
<evidence type="ECO:0000256" key="5">
    <source>
        <dbReference type="PIRNR" id="PIRNR038471"/>
    </source>
</evidence>
<dbReference type="Proteomes" id="UP000757890">
    <property type="component" value="Unassembled WGS sequence"/>
</dbReference>
<evidence type="ECO:0000313" key="8">
    <source>
        <dbReference type="Proteomes" id="UP000757890"/>
    </source>
</evidence>
<dbReference type="EMBL" id="JABZMK010000002">
    <property type="protein sequence ID" value="MBF1128699.1"/>
    <property type="molecule type" value="Genomic_DNA"/>
</dbReference>
<dbReference type="PANTHER" id="PTHR34138">
    <property type="entry name" value="CELL SHAPE-DETERMINING PROTEIN MREC"/>
    <property type="match status" value="1"/>
</dbReference>
<dbReference type="NCBIfam" id="TIGR00219">
    <property type="entry name" value="mreC"/>
    <property type="match status" value="1"/>
</dbReference>
<evidence type="ECO:0000256" key="1">
    <source>
        <dbReference type="ARBA" id="ARBA00009369"/>
    </source>
</evidence>
<comment type="function">
    <text evidence="5">Involved in formation and maintenance of cell shape.</text>
</comment>
<keyword evidence="3 5" id="KW-0133">Cell shape</keyword>
<sequence>MIFFGKRKILLTIFIFILMALGGWFWRHRESVPFVSQPLSTAAAPFQYSMSHTATWGKIGIKIIDQSFSNWSDLERLKRENESLKAEQSRYSGILAENIRLRHLLKFREGYTQFNLLGASVIGRDYGTWTNTMVIDCGVNQGLKKYMPVIVPEGLVGFVSEVYTESARVQLLIDPRTMVGGIIQRPASRVASMVSGNTGKLGVLSFVNIVKEDDVIKGDVVITSGYGGVYPKGLVIGSIQQVTDDSGKLSLDADIKPAVDFGHLEEVFVIMDSIRKTLPQNIDTEVIQREPPMNPNLHQAGAENE</sequence>
<feature type="domain" description="Rod shape-determining protein MreC beta-barrel core" evidence="6">
    <location>
        <begin position="121"/>
        <end position="270"/>
    </location>
</feature>
<name>A0A6L6TPB8_9FIRM</name>
<dbReference type="GO" id="GO:0005886">
    <property type="term" value="C:plasma membrane"/>
    <property type="evidence" value="ECO:0007669"/>
    <property type="project" value="TreeGrafter"/>
</dbReference>
<dbReference type="PANTHER" id="PTHR34138:SF1">
    <property type="entry name" value="CELL SHAPE-DETERMINING PROTEIN MREC"/>
    <property type="match status" value="1"/>
</dbReference>
<evidence type="ECO:0000313" key="7">
    <source>
        <dbReference type="EMBL" id="MBF1128699.1"/>
    </source>
</evidence>
<dbReference type="InterPro" id="IPR007221">
    <property type="entry name" value="MreC"/>
</dbReference>
<dbReference type="Gene3D" id="2.40.10.340">
    <property type="entry name" value="Rod shape-determining protein MreC, domain 1"/>
    <property type="match status" value="1"/>
</dbReference>
<dbReference type="InterPro" id="IPR055342">
    <property type="entry name" value="MreC_beta-barrel_core"/>
</dbReference>
<dbReference type="Gene3D" id="2.40.10.350">
    <property type="entry name" value="Rod shape-determining protein MreC, domain 2"/>
    <property type="match status" value="1"/>
</dbReference>
<dbReference type="PIRSF" id="PIRSF038471">
    <property type="entry name" value="MreC"/>
    <property type="match status" value="1"/>
</dbReference>
<dbReference type="InterPro" id="IPR042177">
    <property type="entry name" value="Cell/Rod_1"/>
</dbReference>